<dbReference type="Proteomes" id="UP001150217">
    <property type="component" value="Unassembled WGS sequence"/>
</dbReference>
<accession>A0ABQ8VU14</accession>
<feature type="compositionally biased region" description="Polar residues" evidence="1">
    <location>
        <begin position="1"/>
        <end position="13"/>
    </location>
</feature>
<dbReference type="EMBL" id="JANVFT010000014">
    <property type="protein sequence ID" value="KAJ4498719.1"/>
    <property type="molecule type" value="Genomic_DNA"/>
</dbReference>
<feature type="region of interest" description="Disordered" evidence="1">
    <location>
        <begin position="1"/>
        <end position="40"/>
    </location>
</feature>
<name>A0ABQ8VU14_9AGAR</name>
<feature type="compositionally biased region" description="Low complexity" evidence="1">
    <location>
        <begin position="185"/>
        <end position="195"/>
    </location>
</feature>
<reference evidence="2" key="1">
    <citation type="submission" date="2022-08" db="EMBL/GenBank/DDBJ databases">
        <title>A Global Phylogenomic Analysis of the Shiitake Genus Lentinula.</title>
        <authorList>
            <consortium name="DOE Joint Genome Institute"/>
            <person name="Sierra-Patev S."/>
            <person name="Min B."/>
            <person name="Naranjo-Ortiz M."/>
            <person name="Looney B."/>
            <person name="Konkel Z."/>
            <person name="Slot J.C."/>
            <person name="Sakamoto Y."/>
            <person name="Steenwyk J.L."/>
            <person name="Rokas A."/>
            <person name="Carro J."/>
            <person name="Camarero S."/>
            <person name="Ferreira P."/>
            <person name="Molpeceres G."/>
            <person name="Ruiz-Duenas F.J."/>
            <person name="Serrano A."/>
            <person name="Henrissat B."/>
            <person name="Drula E."/>
            <person name="Hughes K.W."/>
            <person name="Mata J.L."/>
            <person name="Ishikawa N.K."/>
            <person name="Vargas-Isla R."/>
            <person name="Ushijima S."/>
            <person name="Smith C.A."/>
            <person name="Ahrendt S."/>
            <person name="Andreopoulos W."/>
            <person name="He G."/>
            <person name="Labutti K."/>
            <person name="Lipzen A."/>
            <person name="Ng V."/>
            <person name="Riley R."/>
            <person name="Sandor L."/>
            <person name="Barry K."/>
            <person name="Martinez A.T."/>
            <person name="Xiao Y."/>
            <person name="Gibbons J.G."/>
            <person name="Terashima K."/>
            <person name="Grigoriev I.V."/>
            <person name="Hibbett D.S."/>
        </authorList>
    </citation>
    <scope>NUCLEOTIDE SEQUENCE</scope>
    <source>
        <strain evidence="2">RHP3577 ss4</strain>
    </source>
</reference>
<gene>
    <name evidence="2" type="ORF">C8R41DRAFT_817452</name>
</gene>
<keyword evidence="3" id="KW-1185">Reference proteome</keyword>
<organism evidence="2 3">
    <name type="scientific">Lentinula lateritia</name>
    <dbReference type="NCBI Taxonomy" id="40482"/>
    <lineage>
        <taxon>Eukaryota</taxon>
        <taxon>Fungi</taxon>
        <taxon>Dikarya</taxon>
        <taxon>Basidiomycota</taxon>
        <taxon>Agaricomycotina</taxon>
        <taxon>Agaricomycetes</taxon>
        <taxon>Agaricomycetidae</taxon>
        <taxon>Agaricales</taxon>
        <taxon>Marasmiineae</taxon>
        <taxon>Omphalotaceae</taxon>
        <taxon>Lentinula</taxon>
    </lineage>
</organism>
<feature type="region of interest" description="Disordered" evidence="1">
    <location>
        <begin position="185"/>
        <end position="275"/>
    </location>
</feature>
<feature type="compositionally biased region" description="Low complexity" evidence="1">
    <location>
        <begin position="202"/>
        <end position="246"/>
    </location>
</feature>
<comment type="caution">
    <text evidence="2">The sequence shown here is derived from an EMBL/GenBank/DDBJ whole genome shotgun (WGS) entry which is preliminary data.</text>
</comment>
<protein>
    <submittedName>
        <fullName evidence="2">Uncharacterized protein</fullName>
    </submittedName>
</protein>
<evidence type="ECO:0000256" key="1">
    <source>
        <dbReference type="SAM" id="MobiDB-lite"/>
    </source>
</evidence>
<proteinExistence type="predicted"/>
<evidence type="ECO:0000313" key="2">
    <source>
        <dbReference type="EMBL" id="KAJ4498719.1"/>
    </source>
</evidence>
<sequence length="379" mass="40646">MTITRRPSQTSGTLPRIKVQPSRSPSLRSRKSPIVGPSPLRIVTLPEGSLANLNKDIDKDLLPSIPSLSSSTGSVTAPASRAGEWSKHQNYADLGIGYPSSWGLGLGLEEGGTSQIQSEIDSENRLSVPCRLSQATSTQSQMPSSPDADAMLGIIQELVEETSQWDDSLFMDTSFKALIENSRSTSADSPLSSSKSSHHSRQPSGPRGVVLPVPSPPSSRNSSESARPRTHSSSSVTSAKSKAPSVTVNTAAVTNAPGNTSSHHSSSAIGTERKLSPKSILKKTLMMPSRSVEFELGLVGLDAVRMENFRMSAYESPRLYGGGYDEPIVDYVMHIPTMPGAYEHGSVLTPLQEISEEQEQEAEHVQVVQKEVQDVGLAW</sequence>
<evidence type="ECO:0000313" key="3">
    <source>
        <dbReference type="Proteomes" id="UP001150217"/>
    </source>
</evidence>
<feature type="compositionally biased region" description="Polar residues" evidence="1">
    <location>
        <begin position="247"/>
        <end position="269"/>
    </location>
</feature>